<dbReference type="PROSITE" id="PS01201">
    <property type="entry name" value="TUB_2"/>
    <property type="match status" value="1"/>
</dbReference>
<dbReference type="InterPro" id="IPR025659">
    <property type="entry name" value="Tubby-like_C"/>
</dbReference>
<protein>
    <recommendedName>
        <fullName evidence="2">Tubby-like F-box protein</fullName>
    </recommendedName>
</protein>
<evidence type="ECO:0000259" key="4">
    <source>
        <dbReference type="Pfam" id="PF01167"/>
    </source>
</evidence>
<proteinExistence type="inferred from homology"/>
<organism evidence="5 6">
    <name type="scientific">Rhododendron griersonianum</name>
    <dbReference type="NCBI Taxonomy" id="479676"/>
    <lineage>
        <taxon>Eukaryota</taxon>
        <taxon>Viridiplantae</taxon>
        <taxon>Streptophyta</taxon>
        <taxon>Embryophyta</taxon>
        <taxon>Tracheophyta</taxon>
        <taxon>Spermatophyta</taxon>
        <taxon>Magnoliopsida</taxon>
        <taxon>eudicotyledons</taxon>
        <taxon>Gunneridae</taxon>
        <taxon>Pentapetalae</taxon>
        <taxon>asterids</taxon>
        <taxon>Ericales</taxon>
        <taxon>Ericaceae</taxon>
        <taxon>Ericoideae</taxon>
        <taxon>Rhodoreae</taxon>
        <taxon>Rhododendron</taxon>
    </lineage>
</organism>
<dbReference type="Pfam" id="PF01167">
    <property type="entry name" value="Tub"/>
    <property type="match status" value="1"/>
</dbReference>
<feature type="compositionally biased region" description="Basic residues" evidence="3">
    <location>
        <begin position="86"/>
        <end position="96"/>
    </location>
</feature>
<evidence type="ECO:0000256" key="1">
    <source>
        <dbReference type="ARBA" id="ARBA00007129"/>
    </source>
</evidence>
<dbReference type="InterPro" id="IPR000007">
    <property type="entry name" value="Tubby_C"/>
</dbReference>
<evidence type="ECO:0000313" key="6">
    <source>
        <dbReference type="Proteomes" id="UP000823749"/>
    </source>
</evidence>
<gene>
    <name evidence="5" type="ORF">RHGRI_012471</name>
</gene>
<dbReference type="InterPro" id="IPR018066">
    <property type="entry name" value="Tubby_C_CS"/>
</dbReference>
<evidence type="ECO:0000313" key="5">
    <source>
        <dbReference type="EMBL" id="KAG5554924.1"/>
    </source>
</evidence>
<dbReference type="PANTHER" id="PTHR16517:SF158">
    <property type="entry name" value="TUBBY-LIKE F-BOX PROTEIN 9"/>
    <property type="match status" value="1"/>
</dbReference>
<dbReference type="AlphaFoldDB" id="A0AAV6KRL7"/>
<accession>A0AAV6KRL7</accession>
<sequence length="776" mass="85229">MVCSLGSGRMAVMARLLAAGSFSQTIAEMHVFDLKPMTDPLHLVCCNACKKPIKESQYAAHAEFCKNLSPAEETVSELDGGMGSKKPPRRERKKLPTARATTKGGELERTESAEADDAALSDFHFDEQIQQNSISLDAKRNSSGVNGALIMHGARASPGNTENSFGAIPPPRKRSKMIAAGLPMTDCLGTNGAVAKSLYASTQEARTCREFPKGSSGGCKKAFDCAVGYDKTSQFQECCLRGKDVPAPLATKMFYSQRNHRLRSALTYLYYGESTEYSGDFVNLKSLEGIAMPLNSLQDNAMPLQVLSPQNIPHEQNDVQGEKRERLSLPSLQKPDQMLADSADLNSGKLGGRMPATSFSNHVPASDVLRPQTAPTGVARSNYLPKSYPFAGNSGDVCWRCFTYDGKAYLSACGFFRCFDCELRLGLVWFHFGVVLRRSLDMKLGYGLKPRSHRVVQDSSVAVVAEVEAEIDGSKESSSISSCWANMPLELLREVLVRIEVSEIGWPSRRSVVACGGVCRTWREIIKELVRTPEASGKFTFPISVKQPGPKEPLVQCFIRRNQSTQTYHLYLNLTQALADNGKFLLAAHKLRRPTCTDYNISLRPGDMSKGSSNYIGRLRGPRRLNCTMDAITASAIEPGGVAPTQIDFPLSKVDSLPSVPFSPSKSSRLEKFLSLPSTDQRRGALVLKNKAPRWHEQLQCWCLNFHGRVTVASVKNFQLVASAENGQAGPEHEKVILQFGKVGKDVFTMDYRYPLSAFQAFAICLSSFDTKIACE</sequence>
<dbReference type="PRINTS" id="PR01573">
    <property type="entry name" value="SUPERTUBBY"/>
</dbReference>
<dbReference type="CDD" id="cd22153">
    <property type="entry name" value="F-box_AtTLP-like"/>
    <property type="match status" value="1"/>
</dbReference>
<dbReference type="Proteomes" id="UP000823749">
    <property type="component" value="Chromosome 4"/>
</dbReference>
<name>A0AAV6KRL7_9ERIC</name>
<dbReference type="PANTHER" id="PTHR16517">
    <property type="entry name" value="TUBBY-RELATED"/>
    <property type="match status" value="1"/>
</dbReference>
<dbReference type="SUPFAM" id="SSF54518">
    <property type="entry name" value="Tubby C-terminal domain-like"/>
    <property type="match status" value="1"/>
</dbReference>
<feature type="region of interest" description="Disordered" evidence="3">
    <location>
        <begin position="75"/>
        <end position="114"/>
    </location>
</feature>
<dbReference type="PROSITE" id="PS01200">
    <property type="entry name" value="TUB_1"/>
    <property type="match status" value="1"/>
</dbReference>
<keyword evidence="6" id="KW-1185">Reference proteome</keyword>
<dbReference type="EMBL" id="JACTNZ010000004">
    <property type="protein sequence ID" value="KAG5554924.1"/>
    <property type="molecule type" value="Genomic_DNA"/>
</dbReference>
<feature type="domain" description="Tubby C-terminal" evidence="4">
    <location>
        <begin position="619"/>
        <end position="771"/>
    </location>
</feature>
<reference evidence="5" key="1">
    <citation type="submission" date="2020-08" db="EMBL/GenBank/DDBJ databases">
        <title>Plant Genome Project.</title>
        <authorList>
            <person name="Zhang R.-G."/>
        </authorList>
    </citation>
    <scope>NUCLEOTIDE SEQUENCE</scope>
    <source>
        <strain evidence="5">WSP0</strain>
        <tissue evidence="5">Leaf</tissue>
    </source>
</reference>
<evidence type="ECO:0000256" key="2">
    <source>
        <dbReference type="RuleBase" id="RU361125"/>
    </source>
</evidence>
<comment type="caution">
    <text evidence="5">The sequence shown here is derived from an EMBL/GenBank/DDBJ whole genome shotgun (WGS) entry which is preliminary data.</text>
</comment>
<comment type="similarity">
    <text evidence="1 2">Belongs to the TUB family.</text>
</comment>
<evidence type="ECO:0000256" key="3">
    <source>
        <dbReference type="SAM" id="MobiDB-lite"/>
    </source>
</evidence>
<dbReference type="Gene3D" id="3.20.90.10">
    <property type="entry name" value="Tubby Protein, Chain A"/>
    <property type="match status" value="2"/>
</dbReference>